<keyword evidence="3" id="KW-1185">Reference proteome</keyword>
<dbReference type="WormBase" id="SRAE_2000247000">
    <property type="protein sequence ID" value="SRP02144"/>
    <property type="gene ID" value="WBGene00262680"/>
</dbReference>
<dbReference type="Proteomes" id="UP000035682">
    <property type="component" value="Unplaced"/>
</dbReference>
<evidence type="ECO:0000313" key="3">
    <source>
        <dbReference type="Proteomes" id="UP000035682"/>
    </source>
</evidence>
<feature type="transmembrane region" description="Helical" evidence="1">
    <location>
        <begin position="78"/>
        <end position="96"/>
    </location>
</feature>
<dbReference type="CTD" id="36380173"/>
<keyword evidence="1" id="KW-0812">Transmembrane</keyword>
<dbReference type="GeneID" id="36380173"/>
<keyword evidence="1" id="KW-1133">Transmembrane helix</keyword>
<organism evidence="2">
    <name type="scientific">Strongyloides ratti</name>
    <name type="common">Parasitic roundworm</name>
    <dbReference type="NCBI Taxonomy" id="34506"/>
    <lineage>
        <taxon>Eukaryota</taxon>
        <taxon>Metazoa</taxon>
        <taxon>Ecdysozoa</taxon>
        <taxon>Nematoda</taxon>
        <taxon>Chromadorea</taxon>
        <taxon>Rhabditida</taxon>
        <taxon>Tylenchina</taxon>
        <taxon>Panagrolaimomorpha</taxon>
        <taxon>Strongyloidoidea</taxon>
        <taxon>Strongyloididae</taxon>
        <taxon>Strongyloides</taxon>
    </lineage>
</organism>
<gene>
    <name evidence="2 4 5" type="ORF">SRAE_2000247000</name>
</gene>
<dbReference type="RefSeq" id="XP_024507008.1">
    <property type="nucleotide sequence ID" value="XM_024653542.1"/>
</dbReference>
<dbReference type="EMBL" id="LN609529">
    <property type="protein sequence ID" value="CEF67808.1"/>
    <property type="molecule type" value="Genomic_DNA"/>
</dbReference>
<dbReference type="AlphaFoldDB" id="A0A090LI51"/>
<proteinExistence type="predicted"/>
<sequence>MNSFVRSISQHSLNLLNSQYGHKKLVNIVEHGTDYVVIRKVNNNSNLLLKERFENFLNFIKEKFYNFLYITEKCLFKMIVYLLTIWISAAILIYFFESSEDINYKNNENDKQVLNVLRMINNLEKIQNNKFYSKKEWEREIWMKI</sequence>
<dbReference type="WBParaSite" id="SRAE_2000247000.1">
    <property type="protein sequence ID" value="SRAE_2000247000.1"/>
    <property type="gene ID" value="WBGene00262680"/>
</dbReference>
<reference evidence="4" key="2">
    <citation type="submission" date="2020-12" db="UniProtKB">
        <authorList>
            <consortium name="WormBaseParasite"/>
        </authorList>
    </citation>
    <scope>IDENTIFICATION</scope>
</reference>
<evidence type="ECO:0000313" key="2">
    <source>
        <dbReference type="EMBL" id="CEF67808.1"/>
    </source>
</evidence>
<evidence type="ECO:0000313" key="5">
    <source>
        <dbReference type="WormBase" id="SRAE_2000247000"/>
    </source>
</evidence>
<reference evidence="2 3" key="1">
    <citation type="submission" date="2014-09" db="EMBL/GenBank/DDBJ databases">
        <authorList>
            <person name="Martin A.A."/>
        </authorList>
    </citation>
    <scope>NUCLEOTIDE SEQUENCE</scope>
    <source>
        <strain evidence="3">ED321</strain>
        <strain evidence="2">ED321 Heterogonic</strain>
    </source>
</reference>
<protein>
    <submittedName>
        <fullName evidence="2 4">Uncharacterized protein</fullName>
    </submittedName>
</protein>
<keyword evidence="1" id="KW-0472">Membrane</keyword>
<name>A0A090LI51_STRRB</name>
<accession>A0A090LI51</accession>
<evidence type="ECO:0000313" key="4">
    <source>
        <dbReference type="WBParaSite" id="SRAE_2000247000.1"/>
    </source>
</evidence>
<evidence type="ECO:0000256" key="1">
    <source>
        <dbReference type="SAM" id="Phobius"/>
    </source>
</evidence>